<name>A0AAP3V2Z9_9PROT</name>
<dbReference type="EMBL" id="JARGEQ010000066">
    <property type="protein sequence ID" value="MDF1586082.1"/>
    <property type="molecule type" value="Genomic_DNA"/>
</dbReference>
<dbReference type="RefSeq" id="WP_327788500.1">
    <property type="nucleotide sequence ID" value="NZ_JARGEQ010000066.1"/>
</dbReference>
<accession>A0AAP3V2Z9</accession>
<dbReference type="GO" id="GO:0006355">
    <property type="term" value="P:regulation of DNA-templated transcription"/>
    <property type="evidence" value="ECO:0007669"/>
    <property type="project" value="InterPro"/>
</dbReference>
<keyword evidence="2" id="KW-1185">Reference proteome</keyword>
<proteinExistence type="predicted"/>
<dbReference type="AlphaFoldDB" id="A0AAP3V2Z9"/>
<sequence>MSETVRVNISVSSELHTYYKEQAERAGVSMSAYMAFALLKYMDHSVQIEKGNKNQGIDLI</sequence>
<gene>
    <name evidence="1" type="ORF">PZ740_06770</name>
</gene>
<evidence type="ECO:0000313" key="1">
    <source>
        <dbReference type="EMBL" id="MDF1586082.1"/>
    </source>
</evidence>
<protein>
    <submittedName>
        <fullName evidence="1">Uncharacterized protein</fullName>
    </submittedName>
</protein>
<dbReference type="InterPro" id="IPR013321">
    <property type="entry name" value="Arc_rbn_hlx_hlx"/>
</dbReference>
<reference evidence="1 2" key="1">
    <citation type="submission" date="2023-03" db="EMBL/GenBank/DDBJ databases">
        <title>YIM 152171 draft genome.</title>
        <authorList>
            <person name="Yang Z."/>
        </authorList>
    </citation>
    <scope>NUCLEOTIDE SEQUENCE [LARGE SCALE GENOMIC DNA]</scope>
    <source>
        <strain evidence="1 2">YIM 152171</strain>
    </source>
</reference>
<evidence type="ECO:0000313" key="2">
    <source>
        <dbReference type="Proteomes" id="UP001301140"/>
    </source>
</evidence>
<dbReference type="Gene3D" id="1.10.1220.10">
    <property type="entry name" value="Met repressor-like"/>
    <property type="match status" value="1"/>
</dbReference>
<comment type="caution">
    <text evidence="1">The sequence shown here is derived from an EMBL/GenBank/DDBJ whole genome shotgun (WGS) entry which is preliminary data.</text>
</comment>
<organism evidence="1 2">
    <name type="scientific">Marinimicrococcus flavescens</name>
    <dbReference type="NCBI Taxonomy" id="3031815"/>
    <lineage>
        <taxon>Bacteria</taxon>
        <taxon>Pseudomonadati</taxon>
        <taxon>Pseudomonadota</taxon>
        <taxon>Alphaproteobacteria</taxon>
        <taxon>Geminicoccales</taxon>
        <taxon>Geminicoccaceae</taxon>
        <taxon>Marinimicrococcus</taxon>
    </lineage>
</organism>
<dbReference type="Proteomes" id="UP001301140">
    <property type="component" value="Unassembled WGS sequence"/>
</dbReference>